<reference evidence="2 3" key="1">
    <citation type="submission" date="2019-03" db="EMBL/GenBank/DDBJ databases">
        <authorList>
            <person name="Gaulin E."/>
            <person name="Dumas B."/>
        </authorList>
    </citation>
    <scope>NUCLEOTIDE SEQUENCE [LARGE SCALE GENOMIC DNA]</scope>
    <source>
        <strain evidence="2">CBS 568.67</strain>
    </source>
</reference>
<dbReference type="Proteomes" id="UP000332933">
    <property type="component" value="Unassembled WGS sequence"/>
</dbReference>
<dbReference type="OrthoDB" id="66296at2759"/>
<proteinExistence type="predicted"/>
<evidence type="ECO:0000313" key="1">
    <source>
        <dbReference type="EMBL" id="KAF0694149.1"/>
    </source>
</evidence>
<evidence type="ECO:0000313" key="3">
    <source>
        <dbReference type="Proteomes" id="UP000332933"/>
    </source>
</evidence>
<sequence>MVRGRITTAVRRFASHSHAHSHVNSHAKDAHAAVHHEAETAMITNNGTHVWTNKGFEWSTYMGIVGGPLVLWLGLSNAPNTDYEDFGRREAVKRLHAEDVVLISRQNTINGPFIYVKNEIGERPALDN</sequence>
<dbReference type="AlphaFoldDB" id="A0A485L1Z0"/>
<reference evidence="1" key="2">
    <citation type="submission" date="2019-06" db="EMBL/GenBank/DDBJ databases">
        <title>Genomics analysis of Aphanomyces spp. identifies a new class of oomycete effector associated with host adaptation.</title>
        <authorList>
            <person name="Gaulin E."/>
        </authorList>
    </citation>
    <scope>NUCLEOTIDE SEQUENCE</scope>
    <source>
        <strain evidence="1">CBS 578.67</strain>
    </source>
</reference>
<gene>
    <name evidence="2" type="primary">Aste57867_14936</name>
    <name evidence="1" type="ORF">As57867_014880</name>
    <name evidence="2" type="ORF">ASTE57867_14936</name>
</gene>
<dbReference type="EMBL" id="CAADRA010005616">
    <property type="protein sequence ID" value="VFT91750.1"/>
    <property type="molecule type" value="Genomic_DNA"/>
</dbReference>
<organism evidence="2 3">
    <name type="scientific">Aphanomyces stellatus</name>
    <dbReference type="NCBI Taxonomy" id="120398"/>
    <lineage>
        <taxon>Eukaryota</taxon>
        <taxon>Sar</taxon>
        <taxon>Stramenopiles</taxon>
        <taxon>Oomycota</taxon>
        <taxon>Saprolegniomycetes</taxon>
        <taxon>Saprolegniales</taxon>
        <taxon>Verrucalvaceae</taxon>
        <taxon>Aphanomyces</taxon>
    </lineage>
</organism>
<keyword evidence="3" id="KW-1185">Reference proteome</keyword>
<evidence type="ECO:0000313" key="2">
    <source>
        <dbReference type="EMBL" id="VFT91750.1"/>
    </source>
</evidence>
<protein>
    <submittedName>
        <fullName evidence="2">Aste57867_14936 protein</fullName>
    </submittedName>
</protein>
<accession>A0A485L1Z0</accession>
<name>A0A485L1Z0_9STRA</name>
<dbReference type="EMBL" id="VJMH01005595">
    <property type="protein sequence ID" value="KAF0694149.1"/>
    <property type="molecule type" value="Genomic_DNA"/>
</dbReference>